<comment type="caution">
    <text evidence="5">The sequence shown here is derived from an EMBL/GenBank/DDBJ whole genome shotgun (WGS) entry which is preliminary data.</text>
</comment>
<keyword evidence="3" id="KW-0813">Transport</keyword>
<dbReference type="PANTHER" id="PTHR10997">
    <property type="entry name" value="IMPORTIN-7, 8, 11"/>
    <property type="match status" value="1"/>
</dbReference>
<evidence type="ECO:0000313" key="6">
    <source>
        <dbReference type="Proteomes" id="UP000593577"/>
    </source>
</evidence>
<feature type="region of interest" description="Disordered" evidence="4">
    <location>
        <begin position="221"/>
        <end position="241"/>
    </location>
</feature>
<reference evidence="5 6" key="1">
    <citation type="journal article" date="2019" name="Genome Biol. Evol.">
        <title>Insights into the evolution of the New World diploid cottons (Gossypium, subgenus Houzingenia) based on genome sequencing.</title>
        <authorList>
            <person name="Grover C.E."/>
            <person name="Arick M.A. 2nd"/>
            <person name="Thrash A."/>
            <person name="Conover J.L."/>
            <person name="Sanders W.S."/>
            <person name="Peterson D.G."/>
            <person name="Frelichowski J.E."/>
            <person name="Scheffler J.A."/>
            <person name="Scheffler B.E."/>
            <person name="Wendel J.F."/>
        </authorList>
    </citation>
    <scope>NUCLEOTIDE SEQUENCE [LARGE SCALE GENOMIC DNA]</scope>
    <source>
        <strain evidence="5">185</strain>
        <tissue evidence="5">Leaf</tissue>
    </source>
</reference>
<dbReference type="SUPFAM" id="SSF48371">
    <property type="entry name" value="ARM repeat"/>
    <property type="match status" value="1"/>
</dbReference>
<dbReference type="Proteomes" id="UP000593577">
    <property type="component" value="Unassembled WGS sequence"/>
</dbReference>
<keyword evidence="6" id="KW-1185">Reference proteome</keyword>
<dbReference type="EMBL" id="JABFAA010000006">
    <property type="protein sequence ID" value="MBA0684877.1"/>
    <property type="molecule type" value="Genomic_DNA"/>
</dbReference>
<keyword evidence="3" id="KW-0653">Protein transport</keyword>
<dbReference type="InterPro" id="IPR011989">
    <property type="entry name" value="ARM-like"/>
</dbReference>
<name>A0A7J8XC64_GOSAI</name>
<dbReference type="PANTHER" id="PTHR10997:SF18">
    <property type="entry name" value="D-IMPORTIN 7_RANBP7"/>
    <property type="match status" value="1"/>
</dbReference>
<evidence type="ECO:0000256" key="3">
    <source>
        <dbReference type="ARBA" id="ARBA00022927"/>
    </source>
</evidence>
<feature type="non-terminal residue" evidence="5">
    <location>
        <position position="1"/>
    </location>
</feature>
<comment type="subcellular location">
    <subcellularLocation>
        <location evidence="1">Cytoplasm</location>
    </subcellularLocation>
</comment>
<evidence type="ECO:0000313" key="5">
    <source>
        <dbReference type="EMBL" id="MBA0684877.1"/>
    </source>
</evidence>
<sequence>IANSVYYNAVLTLSILNKLCVTTEVFNLWFHLLQQVKKSGLRANFKREHDKKVCCLGLTSLLALPGEQFPGEALERVFKATLDLLVVYKDQVTVAANEEEVEDDDMDGFQTDDEEDANASDKEMGVDAEDEDEADNIRLQKLAAQAKAFRPTDDDDDDSDDDFSDDEELQSPIDEVDPFVFFVDTVKALQASDPIRFQNLTQTLDFHFQALANSVAQHAEQRRAEIEKEKMEKASAMAAPS</sequence>
<protein>
    <recommendedName>
        <fullName evidence="7">Importin beta-like SAD2</fullName>
    </recommendedName>
</protein>
<keyword evidence="2" id="KW-0963">Cytoplasm</keyword>
<dbReference type="Gene3D" id="1.25.10.10">
    <property type="entry name" value="Leucine-rich Repeat Variant"/>
    <property type="match status" value="1"/>
</dbReference>
<gene>
    <name evidence="5" type="ORF">Goari_026427</name>
</gene>
<feature type="compositionally biased region" description="Acidic residues" evidence="4">
    <location>
        <begin position="97"/>
        <end position="118"/>
    </location>
</feature>
<dbReference type="AlphaFoldDB" id="A0A7J8XC64"/>
<feature type="compositionally biased region" description="Basic and acidic residues" evidence="4">
    <location>
        <begin position="221"/>
        <end position="233"/>
    </location>
</feature>
<dbReference type="InterPro" id="IPR016024">
    <property type="entry name" value="ARM-type_fold"/>
</dbReference>
<organism evidence="5 6">
    <name type="scientific">Gossypium aridum</name>
    <name type="common">American cotton</name>
    <name type="synonym">Erioxylum aridum</name>
    <dbReference type="NCBI Taxonomy" id="34290"/>
    <lineage>
        <taxon>Eukaryota</taxon>
        <taxon>Viridiplantae</taxon>
        <taxon>Streptophyta</taxon>
        <taxon>Embryophyta</taxon>
        <taxon>Tracheophyta</taxon>
        <taxon>Spermatophyta</taxon>
        <taxon>Magnoliopsida</taxon>
        <taxon>eudicotyledons</taxon>
        <taxon>Gunneridae</taxon>
        <taxon>Pentapetalae</taxon>
        <taxon>rosids</taxon>
        <taxon>malvids</taxon>
        <taxon>Malvales</taxon>
        <taxon>Malvaceae</taxon>
        <taxon>Malvoideae</taxon>
        <taxon>Gossypium</taxon>
    </lineage>
</organism>
<dbReference type="GO" id="GO:0006606">
    <property type="term" value="P:protein import into nucleus"/>
    <property type="evidence" value="ECO:0007669"/>
    <property type="project" value="TreeGrafter"/>
</dbReference>
<evidence type="ECO:0000256" key="1">
    <source>
        <dbReference type="ARBA" id="ARBA00004496"/>
    </source>
</evidence>
<accession>A0A7J8XC64</accession>
<dbReference type="GO" id="GO:0005829">
    <property type="term" value="C:cytosol"/>
    <property type="evidence" value="ECO:0007669"/>
    <property type="project" value="TreeGrafter"/>
</dbReference>
<feature type="region of interest" description="Disordered" evidence="4">
    <location>
        <begin position="145"/>
        <end position="170"/>
    </location>
</feature>
<evidence type="ECO:0000256" key="4">
    <source>
        <dbReference type="SAM" id="MobiDB-lite"/>
    </source>
</evidence>
<feature type="compositionally biased region" description="Acidic residues" evidence="4">
    <location>
        <begin position="153"/>
        <end position="170"/>
    </location>
</feature>
<evidence type="ECO:0000256" key="2">
    <source>
        <dbReference type="ARBA" id="ARBA00022490"/>
    </source>
</evidence>
<proteinExistence type="predicted"/>
<evidence type="ECO:0008006" key="7">
    <source>
        <dbReference type="Google" id="ProtNLM"/>
    </source>
</evidence>
<feature type="region of interest" description="Disordered" evidence="4">
    <location>
        <begin position="97"/>
        <end position="133"/>
    </location>
</feature>
<dbReference type="GO" id="GO:0005635">
    <property type="term" value="C:nuclear envelope"/>
    <property type="evidence" value="ECO:0007669"/>
    <property type="project" value="TreeGrafter"/>
</dbReference>